<dbReference type="Pfam" id="PF07786">
    <property type="entry name" value="HGSNAT_cat"/>
    <property type="match status" value="1"/>
</dbReference>
<keyword evidence="1" id="KW-0472">Membrane</keyword>
<dbReference type="AlphaFoldDB" id="A0A7W6LD71"/>
<feature type="domain" description="Heparan-alpha-glucosaminide N-acetyltransferase catalytic" evidence="2">
    <location>
        <begin position="15"/>
        <end position="242"/>
    </location>
</feature>
<comment type="caution">
    <text evidence="3">The sequence shown here is derived from an EMBL/GenBank/DDBJ whole genome shotgun (WGS) entry which is preliminary data.</text>
</comment>
<feature type="transmembrane region" description="Helical" evidence="1">
    <location>
        <begin position="234"/>
        <end position="255"/>
    </location>
</feature>
<keyword evidence="4" id="KW-1185">Reference proteome</keyword>
<name>A0A7W6LD71_9HYPH</name>
<keyword evidence="1" id="KW-1133">Transmembrane helix</keyword>
<feature type="transmembrane region" description="Helical" evidence="1">
    <location>
        <begin position="113"/>
        <end position="133"/>
    </location>
</feature>
<sequence length="329" mass="36302">MSHSSTNVTIQRVPRLPFIDTLRGVALIAMATYHFTWDLEFFHYLEAGTATHGWLKIYARGIASTFLFLVGFSLVLAHSNGIRWQSFIKRLGMVAGAALLISVGTYIALPDQWIFFGILHNIAVSSLIALAFLRLPPLITGLVAVLLLGGMIADNWVQPGVLSFPLFDSRWLAWIGFAEAIPRSNDYVPLFPWFSAVLFGVAAAGLCLRHGVFAYVERLQQKPNLLTKAGRHSLLFYLLHQPILIACVYLASLVIPPPAPDLVSGYERDCRPSCEAQGNDAGLCERFCGCTARALGGQSLLQPLYRGEINLEGDERVNKIVQECSIQSR</sequence>
<gene>
    <name evidence="3" type="ORF">GGQ72_000718</name>
</gene>
<dbReference type="InterPro" id="IPR012429">
    <property type="entry name" value="HGSNAT_cat"/>
</dbReference>
<feature type="transmembrane region" description="Helical" evidence="1">
    <location>
        <begin position="190"/>
        <end position="213"/>
    </location>
</feature>
<dbReference type="Proteomes" id="UP000519897">
    <property type="component" value="Unassembled WGS sequence"/>
</dbReference>
<feature type="transmembrane region" description="Helical" evidence="1">
    <location>
        <begin position="21"/>
        <end position="37"/>
    </location>
</feature>
<dbReference type="EMBL" id="JACIEC010000001">
    <property type="protein sequence ID" value="MBB4142219.1"/>
    <property type="molecule type" value="Genomic_DNA"/>
</dbReference>
<evidence type="ECO:0000313" key="3">
    <source>
        <dbReference type="EMBL" id="MBB4142219.1"/>
    </source>
</evidence>
<dbReference type="RefSeq" id="WP_246251440.1">
    <property type="nucleotide sequence ID" value="NZ_CP049250.1"/>
</dbReference>
<reference evidence="3 4" key="1">
    <citation type="submission" date="2020-08" db="EMBL/GenBank/DDBJ databases">
        <title>Genomic Encyclopedia of Type Strains, Phase IV (KMG-IV): sequencing the most valuable type-strain genomes for metagenomic binning, comparative biology and taxonomic classification.</title>
        <authorList>
            <person name="Goeker M."/>
        </authorList>
    </citation>
    <scope>NUCLEOTIDE SEQUENCE [LARGE SCALE GENOMIC DNA]</scope>
    <source>
        <strain evidence="3 4">DSM 29514</strain>
    </source>
</reference>
<keyword evidence="1" id="KW-0812">Transmembrane</keyword>
<evidence type="ECO:0000313" key="4">
    <source>
        <dbReference type="Proteomes" id="UP000519897"/>
    </source>
</evidence>
<evidence type="ECO:0000256" key="1">
    <source>
        <dbReference type="SAM" id="Phobius"/>
    </source>
</evidence>
<feature type="transmembrane region" description="Helical" evidence="1">
    <location>
        <begin position="88"/>
        <end position="107"/>
    </location>
</feature>
<organism evidence="3 4">
    <name type="scientific">Rhizobium rhizoryzae</name>
    <dbReference type="NCBI Taxonomy" id="451876"/>
    <lineage>
        <taxon>Bacteria</taxon>
        <taxon>Pseudomonadati</taxon>
        <taxon>Pseudomonadota</taxon>
        <taxon>Alphaproteobacteria</taxon>
        <taxon>Hyphomicrobiales</taxon>
        <taxon>Rhizobiaceae</taxon>
        <taxon>Rhizobium/Agrobacterium group</taxon>
        <taxon>Rhizobium</taxon>
    </lineage>
</organism>
<evidence type="ECO:0000259" key="2">
    <source>
        <dbReference type="Pfam" id="PF07786"/>
    </source>
</evidence>
<proteinExistence type="predicted"/>
<accession>A0A7W6LD71</accession>
<feature type="transmembrane region" description="Helical" evidence="1">
    <location>
        <begin position="138"/>
        <end position="157"/>
    </location>
</feature>
<feature type="transmembrane region" description="Helical" evidence="1">
    <location>
        <begin position="57"/>
        <end position="76"/>
    </location>
</feature>
<protein>
    <submittedName>
        <fullName evidence="3">Putative membrane protein</fullName>
    </submittedName>
</protein>